<keyword evidence="1" id="KW-0812">Transmembrane</keyword>
<dbReference type="OMA" id="NSREYCS"/>
<dbReference type="GO" id="GO:0008270">
    <property type="term" value="F:zinc ion binding"/>
    <property type="evidence" value="ECO:0007669"/>
    <property type="project" value="TreeGrafter"/>
</dbReference>
<reference evidence="2" key="1">
    <citation type="submission" date="2021-01" db="EMBL/GenBank/DDBJ databases">
        <authorList>
            <consortium name="Genoscope - CEA"/>
            <person name="William W."/>
        </authorList>
    </citation>
    <scope>NUCLEOTIDE SEQUENCE</scope>
</reference>
<evidence type="ECO:0000313" key="2">
    <source>
        <dbReference type="EMBL" id="CAD8179512.1"/>
    </source>
</evidence>
<dbReference type="Proteomes" id="UP000683925">
    <property type="component" value="Unassembled WGS sequence"/>
</dbReference>
<dbReference type="OrthoDB" id="10303177at2759"/>
<feature type="transmembrane region" description="Helical" evidence="1">
    <location>
        <begin position="124"/>
        <end position="147"/>
    </location>
</feature>
<sequence>MFHYPYSDGFQRSQSIQNKGLSLLYINILCREFDLFKQLLNYLCLKSIPFKIINSLWPLFHQTHNILLYSFKQELFLFSSFISSFLCTMPQNIWSRLFQTFIKQMSTSGVQNIDHGQTKYKSTFGGLITITIFSVSLAYVIWIAYLWQTNQMSPKISRQNYISDYSLLDLSQDVIRLYYYKGTEDRIDPFLNNILLPLVMYSKDTELTEPHLIKNHIVESYGDLYVPDMKFGFTYYEGIIYTSDEMYLEIVLCQEIFLQPGEKCASQELKEQFFAQRGNQVIIEFYSTTINPRDGQEQRGYQEYTIQLEEQFCYSVAALFKTTLFELQNMLLFGPSQFKEYIVDVSIQTQTNSREYCSNLFETQAIGVVYLAMRGTQEKTILEYPRLGDLLANVGSIVSILFIMKYFIMFLNEYYLNKKVLKEIISFYYPEFKRIQIKKNWRGKMVEVSLNKIKIDPKIYKKFYEKVSGQMQKKLSYLNLLYEISRLYFVMRSSKFRNEFLKSHQIGIKISLFQQKDSEMVLTPKSEKSFENNYILNEDDAEILNFNRTNFDRNYELISEEIYNEIDYYYMNKIS</sequence>
<evidence type="ECO:0000313" key="3">
    <source>
        <dbReference type="Proteomes" id="UP000683925"/>
    </source>
</evidence>
<feature type="transmembrane region" description="Helical" evidence="1">
    <location>
        <begin position="75"/>
        <end position="94"/>
    </location>
</feature>
<dbReference type="EMBL" id="CAJJDP010000072">
    <property type="protein sequence ID" value="CAD8179512.1"/>
    <property type="molecule type" value="Genomic_DNA"/>
</dbReference>
<gene>
    <name evidence="2" type="ORF">POCTA_138.1.T0730054</name>
</gene>
<proteinExistence type="predicted"/>
<evidence type="ECO:0000256" key="1">
    <source>
        <dbReference type="SAM" id="Phobius"/>
    </source>
</evidence>
<keyword evidence="1" id="KW-1133">Transmembrane helix</keyword>
<evidence type="ECO:0008006" key="4">
    <source>
        <dbReference type="Google" id="ProtNLM"/>
    </source>
</evidence>
<dbReference type="AlphaFoldDB" id="A0A8S1VUL5"/>
<dbReference type="PANTHER" id="PTHR12621:SF7">
    <property type="entry name" value="CYSTEINE AND HISTIDINE-RICH DOMAIN-CONTAINING PROTEIN 1"/>
    <property type="match status" value="1"/>
</dbReference>
<feature type="transmembrane region" description="Helical" evidence="1">
    <location>
        <begin position="390"/>
        <end position="411"/>
    </location>
</feature>
<name>A0A8S1VUL5_PAROT</name>
<dbReference type="PANTHER" id="PTHR12621">
    <property type="entry name" value="CYSTEINE AND HISTIDINE-RICH DOMAIN CHORD -CONTAINING PROTEIN"/>
    <property type="match status" value="1"/>
</dbReference>
<comment type="caution">
    <text evidence="2">The sequence shown here is derived from an EMBL/GenBank/DDBJ whole genome shotgun (WGS) entry which is preliminary data.</text>
</comment>
<accession>A0A8S1VUL5</accession>
<keyword evidence="1" id="KW-0472">Membrane</keyword>
<organism evidence="2 3">
    <name type="scientific">Paramecium octaurelia</name>
    <dbReference type="NCBI Taxonomy" id="43137"/>
    <lineage>
        <taxon>Eukaryota</taxon>
        <taxon>Sar</taxon>
        <taxon>Alveolata</taxon>
        <taxon>Ciliophora</taxon>
        <taxon>Intramacronucleata</taxon>
        <taxon>Oligohymenophorea</taxon>
        <taxon>Peniculida</taxon>
        <taxon>Parameciidae</taxon>
        <taxon>Paramecium</taxon>
    </lineage>
</organism>
<keyword evidence="3" id="KW-1185">Reference proteome</keyword>
<protein>
    <recommendedName>
        <fullName evidence="4">Transmembrane protein</fullName>
    </recommendedName>
</protein>